<evidence type="ECO:0008006" key="4">
    <source>
        <dbReference type="Google" id="ProtNLM"/>
    </source>
</evidence>
<dbReference type="EMBL" id="JBBYHY010000008">
    <property type="protein sequence ID" value="MEL3954821.1"/>
    <property type="molecule type" value="Genomic_DNA"/>
</dbReference>
<keyword evidence="1" id="KW-0732">Signal</keyword>
<comment type="caution">
    <text evidence="2">The sequence shown here is derived from an EMBL/GenBank/DDBJ whole genome shotgun (WGS) entry which is preliminary data.</text>
</comment>
<feature type="chain" id="PRO_5047181970" description="Lipoprotein" evidence="1">
    <location>
        <begin position="22"/>
        <end position="116"/>
    </location>
</feature>
<organism evidence="2 3">
    <name type="scientific">Stenotrophomonas bentonitica</name>
    <dbReference type="NCBI Taxonomy" id="1450134"/>
    <lineage>
        <taxon>Bacteria</taxon>
        <taxon>Pseudomonadati</taxon>
        <taxon>Pseudomonadota</taxon>
        <taxon>Gammaproteobacteria</taxon>
        <taxon>Lysobacterales</taxon>
        <taxon>Lysobacteraceae</taxon>
        <taxon>Stenotrophomonas</taxon>
    </lineage>
</organism>
<accession>A0ABU9JPP6</accession>
<feature type="signal peptide" evidence="1">
    <location>
        <begin position="1"/>
        <end position="21"/>
    </location>
</feature>
<name>A0ABU9JPP6_9GAMM</name>
<dbReference type="Proteomes" id="UP001455088">
    <property type="component" value="Unassembled WGS sequence"/>
</dbReference>
<gene>
    <name evidence="2" type="ORF">AAE039_14775</name>
</gene>
<evidence type="ECO:0000313" key="2">
    <source>
        <dbReference type="EMBL" id="MEL3954821.1"/>
    </source>
</evidence>
<evidence type="ECO:0000313" key="3">
    <source>
        <dbReference type="Proteomes" id="UP001455088"/>
    </source>
</evidence>
<proteinExistence type="predicted"/>
<keyword evidence="3" id="KW-1185">Reference proteome</keyword>
<evidence type="ECO:0000256" key="1">
    <source>
        <dbReference type="SAM" id="SignalP"/>
    </source>
</evidence>
<dbReference type="RefSeq" id="WP_341987134.1">
    <property type="nucleotide sequence ID" value="NZ_JBBYHY010000008.1"/>
</dbReference>
<reference evidence="2 3" key="1">
    <citation type="submission" date="2024-04" db="EMBL/GenBank/DDBJ databases">
        <title>Bacterial endophytes with biocontrol capabilities against important plant pathogens.</title>
        <authorList>
            <person name="Alayande K.A."/>
        </authorList>
    </citation>
    <scope>NUCLEOTIDE SEQUENCE [LARGE SCALE GENOMIC DNA]</scope>
    <source>
        <strain evidence="2 3">KV22</strain>
    </source>
</reference>
<dbReference type="PROSITE" id="PS51257">
    <property type="entry name" value="PROKAR_LIPOPROTEIN"/>
    <property type="match status" value="1"/>
</dbReference>
<sequence>MPRMFCVAALALLLTACSSGGERYSAPSLREVTAANQCMQQCQRQYDSCMTSRTGFGSGDSCGAGVATQRDAKCDKIDNPDLRKSCQASSDYCRNRLPALTCGEDNNRCTSRCGGS</sequence>
<protein>
    <recommendedName>
        <fullName evidence="4">Lipoprotein</fullName>
    </recommendedName>
</protein>